<protein>
    <submittedName>
        <fullName evidence="5">VRR-NUC domain protein</fullName>
    </submittedName>
</protein>
<keyword evidence="3" id="KW-0378">Hydrolase</keyword>
<dbReference type="AlphaFoldDB" id="A0A2K4ZKI2"/>
<dbReference type="RefSeq" id="WP_103241010.1">
    <property type="nucleotide sequence ID" value="NZ_JANJZD010000045.1"/>
</dbReference>
<evidence type="ECO:0000313" key="6">
    <source>
        <dbReference type="Proteomes" id="UP000236311"/>
    </source>
</evidence>
<keyword evidence="2" id="KW-0540">Nuclease</keyword>
<keyword evidence="6" id="KW-1185">Reference proteome</keyword>
<dbReference type="GO" id="GO:0003676">
    <property type="term" value="F:nucleic acid binding"/>
    <property type="evidence" value="ECO:0007669"/>
    <property type="project" value="InterPro"/>
</dbReference>
<name>A0A2K4ZKI2_9FIRM</name>
<feature type="domain" description="VRR-NUC" evidence="4">
    <location>
        <begin position="34"/>
        <end position="108"/>
    </location>
</feature>
<dbReference type="Pfam" id="PF08774">
    <property type="entry name" value="VRR_NUC"/>
    <property type="match status" value="1"/>
</dbReference>
<comment type="cofactor">
    <cofactor evidence="1">
        <name>Mg(2+)</name>
        <dbReference type="ChEBI" id="CHEBI:18420"/>
    </cofactor>
</comment>
<accession>A0A2K4ZKI2</accession>
<evidence type="ECO:0000256" key="2">
    <source>
        <dbReference type="ARBA" id="ARBA00022722"/>
    </source>
</evidence>
<dbReference type="GO" id="GO:0004518">
    <property type="term" value="F:nuclease activity"/>
    <property type="evidence" value="ECO:0007669"/>
    <property type="project" value="UniProtKB-KW"/>
</dbReference>
<dbReference type="Gene3D" id="3.40.1350.10">
    <property type="match status" value="1"/>
</dbReference>
<reference evidence="5 6" key="1">
    <citation type="submission" date="2018-01" db="EMBL/GenBank/DDBJ databases">
        <authorList>
            <person name="Gaut B.S."/>
            <person name="Morton B.R."/>
            <person name="Clegg M.T."/>
            <person name="Duvall M.R."/>
        </authorList>
    </citation>
    <scope>NUCLEOTIDE SEQUENCE [LARGE SCALE GENOMIC DNA]</scope>
    <source>
        <strain evidence="5">GP69</strain>
    </source>
</reference>
<organism evidence="5 6">
    <name type="scientific">Acetatifactor muris</name>
    <dbReference type="NCBI Taxonomy" id="879566"/>
    <lineage>
        <taxon>Bacteria</taxon>
        <taxon>Bacillati</taxon>
        <taxon>Bacillota</taxon>
        <taxon>Clostridia</taxon>
        <taxon>Lachnospirales</taxon>
        <taxon>Lachnospiraceae</taxon>
        <taxon>Acetatifactor</taxon>
    </lineage>
</organism>
<dbReference type="EMBL" id="OFSM01000021">
    <property type="protein sequence ID" value="SOY30993.1"/>
    <property type="molecule type" value="Genomic_DNA"/>
</dbReference>
<evidence type="ECO:0000313" key="5">
    <source>
        <dbReference type="EMBL" id="SOY30993.1"/>
    </source>
</evidence>
<dbReference type="GO" id="GO:0016788">
    <property type="term" value="F:hydrolase activity, acting on ester bonds"/>
    <property type="evidence" value="ECO:0007669"/>
    <property type="project" value="InterPro"/>
</dbReference>
<dbReference type="Proteomes" id="UP000236311">
    <property type="component" value="Unassembled WGS sequence"/>
</dbReference>
<dbReference type="InterPro" id="IPR014883">
    <property type="entry name" value="VRR_NUC"/>
</dbReference>
<dbReference type="InterPro" id="IPR011856">
    <property type="entry name" value="tRNA_endonuc-like_dom_sf"/>
</dbReference>
<dbReference type="OrthoDB" id="9793683at2"/>
<evidence type="ECO:0000256" key="1">
    <source>
        <dbReference type="ARBA" id="ARBA00001946"/>
    </source>
</evidence>
<evidence type="ECO:0000256" key="3">
    <source>
        <dbReference type="ARBA" id="ARBA00022801"/>
    </source>
</evidence>
<sequence length="136" mass="15418">MRNFRLDDESGHQEALFSWAGYQLGRMPELEYMYHVPNGGKRDAATATALKRQGVKAGVPDIHLPVARGEYHGLYIELKAGKNTTTAKQKGWLRFLRQQGYFTAVCYGWQAAAELIEKYLLRIKDLGEAGQIWGKE</sequence>
<proteinExistence type="predicted"/>
<gene>
    <name evidence="5" type="ORF">AMURIS_03727</name>
</gene>
<evidence type="ECO:0000259" key="4">
    <source>
        <dbReference type="Pfam" id="PF08774"/>
    </source>
</evidence>